<name>A0ABY5YUD6_9MICC</name>
<dbReference type="InterPro" id="IPR003474">
    <property type="entry name" value="Glcn_transporter"/>
</dbReference>
<evidence type="ECO:0000313" key="3">
    <source>
        <dbReference type="Proteomes" id="UP001059859"/>
    </source>
</evidence>
<gene>
    <name evidence="2" type="ORF">N2K95_03135</name>
</gene>
<keyword evidence="3" id="KW-1185">Reference proteome</keyword>
<dbReference type="RefSeq" id="WP_260652871.1">
    <property type="nucleotide sequence ID" value="NZ_CP104275.1"/>
</dbReference>
<dbReference type="EMBL" id="CP104275">
    <property type="protein sequence ID" value="UWX97693.1"/>
    <property type="molecule type" value="Genomic_DNA"/>
</dbReference>
<evidence type="ECO:0000313" key="2">
    <source>
        <dbReference type="EMBL" id="UWX97693.1"/>
    </source>
</evidence>
<feature type="transmembrane region" description="Helical" evidence="1">
    <location>
        <begin position="63"/>
        <end position="84"/>
    </location>
</feature>
<feature type="transmembrane region" description="Helical" evidence="1">
    <location>
        <begin position="439"/>
        <end position="464"/>
    </location>
</feature>
<keyword evidence="1" id="KW-0472">Membrane</keyword>
<protein>
    <submittedName>
        <fullName evidence="2">GntP family permease</fullName>
    </submittedName>
</protein>
<dbReference type="Proteomes" id="UP001059859">
    <property type="component" value="Chromosome"/>
</dbReference>
<organism evidence="2 3">
    <name type="scientific">Arthrobacter zhaoxinii</name>
    <dbReference type="NCBI Taxonomy" id="2964616"/>
    <lineage>
        <taxon>Bacteria</taxon>
        <taxon>Bacillati</taxon>
        <taxon>Actinomycetota</taxon>
        <taxon>Actinomycetes</taxon>
        <taxon>Micrococcales</taxon>
        <taxon>Micrococcaceae</taxon>
        <taxon>Arthrobacter</taxon>
    </lineage>
</organism>
<evidence type="ECO:0000256" key="1">
    <source>
        <dbReference type="SAM" id="Phobius"/>
    </source>
</evidence>
<feature type="transmembrane region" description="Helical" evidence="1">
    <location>
        <begin position="145"/>
        <end position="167"/>
    </location>
</feature>
<feature type="transmembrane region" description="Helical" evidence="1">
    <location>
        <begin position="350"/>
        <end position="369"/>
    </location>
</feature>
<dbReference type="PANTHER" id="PTHR30354">
    <property type="entry name" value="GNT FAMILY GLUCONATE TRANSPORTER"/>
    <property type="match status" value="1"/>
</dbReference>
<sequence length="467" mass="48336">MTDLELNWTLSTPGLLAVAVAAIALLLVMIMKFRIHAFLALITVSLLTAVATGIAAADLVPTLLSGFGTTLASVALLVGLGAMLGRMLEVSGGAEVLTNALITKFGQKRASLALSVASLMFGFPIFFDAGLVVMLPIIFTVARRMGGSLLTYAFPAAAAFSVMHVFVPPHPGPVAATGLLGADIGLVLIFGLLVAIPTWYLAGYLFGTFLGRKFDIPVPSILDAPKGSAESEFRSAPKLGTIVLLLLLPFVLIFLNTGLNMLATAEVVSLDTGWVQVLRSLGETPVALLITVFLAMWLLGRREGKSASLIETVVDSALGPVCSIILITGAGGMFGGVLRASGIGTAIADSLDAVGLPVIVAGFLIAAIVRLAQGSATVALTTAAALVQPVVLDNPDFNGVQVVAIVLALAGGSVFAGHVNDSGFWLVSKFFQMDTKTTLKTWTVGQALIGVIGFVFALVIYLIAAQF</sequence>
<feature type="transmembrane region" description="Helical" evidence="1">
    <location>
        <begin position="112"/>
        <end position="139"/>
    </location>
</feature>
<feature type="transmembrane region" description="Helical" evidence="1">
    <location>
        <begin position="242"/>
        <end position="265"/>
    </location>
</feature>
<feature type="transmembrane region" description="Helical" evidence="1">
    <location>
        <begin position="277"/>
        <end position="298"/>
    </location>
</feature>
<reference evidence="2" key="1">
    <citation type="submission" date="2022-09" db="EMBL/GenBank/DDBJ databases">
        <title>Novel species in genus Arthrobacter.</title>
        <authorList>
            <person name="Liu Y."/>
        </authorList>
    </citation>
    <scope>NUCLEOTIDE SEQUENCE</scope>
    <source>
        <strain evidence="2">Zg-Y815</strain>
    </source>
</reference>
<dbReference type="Pfam" id="PF02447">
    <property type="entry name" value="GntP_permease"/>
    <property type="match status" value="1"/>
</dbReference>
<dbReference type="PIRSF" id="PIRSF002746">
    <property type="entry name" value="Gluconate_transporter"/>
    <property type="match status" value="1"/>
</dbReference>
<feature type="transmembrane region" description="Helical" evidence="1">
    <location>
        <begin position="12"/>
        <end position="30"/>
    </location>
</feature>
<keyword evidence="1" id="KW-1133">Transmembrane helix</keyword>
<accession>A0ABY5YUD6</accession>
<proteinExistence type="predicted"/>
<feature type="transmembrane region" description="Helical" evidence="1">
    <location>
        <begin position="399"/>
        <end position="419"/>
    </location>
</feature>
<dbReference type="NCBIfam" id="TIGR00791">
    <property type="entry name" value="gntP"/>
    <property type="match status" value="1"/>
</dbReference>
<feature type="transmembrane region" description="Helical" evidence="1">
    <location>
        <begin position="37"/>
        <end position="57"/>
    </location>
</feature>
<dbReference type="PANTHER" id="PTHR30354:SF25">
    <property type="entry name" value="INNER MEMBRANE PERMEASE YGBN"/>
    <property type="match status" value="1"/>
</dbReference>
<feature type="transmembrane region" description="Helical" evidence="1">
    <location>
        <begin position="179"/>
        <end position="202"/>
    </location>
</feature>
<feature type="transmembrane region" description="Helical" evidence="1">
    <location>
        <begin position="318"/>
        <end position="338"/>
    </location>
</feature>
<keyword evidence="1" id="KW-0812">Transmembrane</keyword>